<evidence type="ECO:0000313" key="4">
    <source>
        <dbReference type="Proteomes" id="UP001141552"/>
    </source>
</evidence>
<dbReference type="InterPro" id="IPR057188">
    <property type="entry name" value="DUF7866"/>
</dbReference>
<proteinExistence type="predicted"/>
<feature type="chain" id="PRO_5040185694" description="DUF7866 domain-containing protein" evidence="1">
    <location>
        <begin position="21"/>
        <end position="111"/>
    </location>
</feature>
<comment type="caution">
    <text evidence="3">The sequence shown here is derived from an EMBL/GenBank/DDBJ whole genome shotgun (WGS) entry which is preliminary data.</text>
</comment>
<protein>
    <recommendedName>
        <fullName evidence="2">DUF7866 domain-containing protein</fullName>
    </recommendedName>
</protein>
<evidence type="ECO:0000256" key="1">
    <source>
        <dbReference type="SAM" id="SignalP"/>
    </source>
</evidence>
<dbReference type="EMBL" id="JAKUCV010005122">
    <property type="protein sequence ID" value="KAJ4832504.1"/>
    <property type="molecule type" value="Genomic_DNA"/>
</dbReference>
<keyword evidence="1" id="KW-0732">Signal</keyword>
<evidence type="ECO:0000259" key="2">
    <source>
        <dbReference type="Pfam" id="PF25268"/>
    </source>
</evidence>
<feature type="signal peptide" evidence="1">
    <location>
        <begin position="1"/>
        <end position="20"/>
    </location>
</feature>
<gene>
    <name evidence="3" type="ORF">Tsubulata_000059</name>
</gene>
<name>A0A9Q0FJ94_9ROSI</name>
<organism evidence="3 4">
    <name type="scientific">Turnera subulata</name>
    <dbReference type="NCBI Taxonomy" id="218843"/>
    <lineage>
        <taxon>Eukaryota</taxon>
        <taxon>Viridiplantae</taxon>
        <taxon>Streptophyta</taxon>
        <taxon>Embryophyta</taxon>
        <taxon>Tracheophyta</taxon>
        <taxon>Spermatophyta</taxon>
        <taxon>Magnoliopsida</taxon>
        <taxon>eudicotyledons</taxon>
        <taxon>Gunneridae</taxon>
        <taxon>Pentapetalae</taxon>
        <taxon>rosids</taxon>
        <taxon>fabids</taxon>
        <taxon>Malpighiales</taxon>
        <taxon>Passifloraceae</taxon>
        <taxon>Turnera</taxon>
    </lineage>
</organism>
<accession>A0A9Q0FJ94</accession>
<dbReference type="Proteomes" id="UP001141552">
    <property type="component" value="Unassembled WGS sequence"/>
</dbReference>
<dbReference type="Pfam" id="PF25268">
    <property type="entry name" value="DUF7866"/>
    <property type="match status" value="1"/>
</dbReference>
<evidence type="ECO:0000313" key="3">
    <source>
        <dbReference type="EMBL" id="KAJ4832504.1"/>
    </source>
</evidence>
<dbReference type="PANTHER" id="PTHR33786">
    <property type="entry name" value="UBIQUITIN CARBOXYL-TERMINAL HYDROLASE"/>
    <property type="match status" value="1"/>
</dbReference>
<dbReference type="PANTHER" id="PTHR33786:SF5">
    <property type="entry name" value="EXPRESSED PROTEIN"/>
    <property type="match status" value="1"/>
</dbReference>
<reference evidence="3" key="2">
    <citation type="journal article" date="2023" name="Plants (Basel)">
        <title>Annotation of the Turnera subulata (Passifloraceae) Draft Genome Reveals the S-Locus Evolved after the Divergence of Turneroideae from Passifloroideae in a Stepwise Manner.</title>
        <authorList>
            <person name="Henning P.M."/>
            <person name="Roalson E.H."/>
            <person name="Mir W."/>
            <person name="McCubbin A.G."/>
            <person name="Shore J.S."/>
        </authorList>
    </citation>
    <scope>NUCLEOTIDE SEQUENCE</scope>
    <source>
        <strain evidence="3">F60SS</strain>
    </source>
</reference>
<dbReference type="AlphaFoldDB" id="A0A9Q0FJ94"/>
<reference evidence="3" key="1">
    <citation type="submission" date="2022-02" db="EMBL/GenBank/DDBJ databases">
        <authorList>
            <person name="Henning P.M."/>
            <person name="McCubbin A.G."/>
            <person name="Shore J.S."/>
        </authorList>
    </citation>
    <scope>NUCLEOTIDE SEQUENCE</scope>
    <source>
        <strain evidence="3">F60SS</strain>
        <tissue evidence="3">Leaves</tissue>
    </source>
</reference>
<dbReference type="OrthoDB" id="1683103at2759"/>
<sequence length="111" mass="11919">MKLLILVLLGTLLTIRPAELSPVTNTTSTEEFVPAEPTSYTIFIETIRGSAGDVARRKLAPWTQCMTCKCCANGNCVDKPCCYGLDCNLPNKPPGTCAFVPKSCDCTACPN</sequence>
<keyword evidence="4" id="KW-1185">Reference proteome</keyword>
<feature type="domain" description="DUF7866" evidence="2">
    <location>
        <begin position="61"/>
        <end position="110"/>
    </location>
</feature>